<accession>A0A498L963</accession>
<gene>
    <name evidence="1" type="ORF">ROHU_013435</name>
</gene>
<evidence type="ECO:0000313" key="1">
    <source>
        <dbReference type="EMBL" id="RXN03416.1"/>
    </source>
</evidence>
<dbReference type="Proteomes" id="UP000290572">
    <property type="component" value="Unassembled WGS sequence"/>
</dbReference>
<reference evidence="1 2" key="1">
    <citation type="submission" date="2018-03" db="EMBL/GenBank/DDBJ databases">
        <title>Draft genome sequence of Rohu Carp (Labeo rohita).</title>
        <authorList>
            <person name="Das P."/>
            <person name="Kushwaha B."/>
            <person name="Joshi C.G."/>
            <person name="Kumar D."/>
            <person name="Nagpure N.S."/>
            <person name="Sahoo L."/>
            <person name="Das S.P."/>
            <person name="Bit A."/>
            <person name="Patnaik S."/>
            <person name="Meher P.K."/>
            <person name="Jayasankar P."/>
            <person name="Koringa P.G."/>
            <person name="Patel N.V."/>
            <person name="Hinsu A.T."/>
            <person name="Kumar R."/>
            <person name="Pandey M."/>
            <person name="Agarwal S."/>
            <person name="Srivastava S."/>
            <person name="Singh M."/>
            <person name="Iquebal M.A."/>
            <person name="Jaiswal S."/>
            <person name="Angadi U.B."/>
            <person name="Kumar N."/>
            <person name="Raza M."/>
            <person name="Shah T.M."/>
            <person name="Rai A."/>
            <person name="Jena J.K."/>
        </authorList>
    </citation>
    <scope>NUCLEOTIDE SEQUENCE [LARGE SCALE GENOMIC DNA]</scope>
    <source>
        <strain evidence="1">DASCIFA01</strain>
        <tissue evidence="1">Testis</tissue>
    </source>
</reference>
<proteinExistence type="predicted"/>
<dbReference type="EMBL" id="QBIY01013482">
    <property type="protein sequence ID" value="RXN03416.1"/>
    <property type="molecule type" value="Genomic_DNA"/>
</dbReference>
<organism evidence="1 2">
    <name type="scientific">Labeo rohita</name>
    <name type="common">Indian major carp</name>
    <name type="synonym">Cyprinus rohita</name>
    <dbReference type="NCBI Taxonomy" id="84645"/>
    <lineage>
        <taxon>Eukaryota</taxon>
        <taxon>Metazoa</taxon>
        <taxon>Chordata</taxon>
        <taxon>Craniata</taxon>
        <taxon>Vertebrata</taxon>
        <taxon>Euteleostomi</taxon>
        <taxon>Actinopterygii</taxon>
        <taxon>Neopterygii</taxon>
        <taxon>Teleostei</taxon>
        <taxon>Ostariophysi</taxon>
        <taxon>Cypriniformes</taxon>
        <taxon>Cyprinidae</taxon>
        <taxon>Labeoninae</taxon>
        <taxon>Labeonini</taxon>
        <taxon>Labeo</taxon>
    </lineage>
</organism>
<keyword evidence="2" id="KW-1185">Reference proteome</keyword>
<dbReference type="AlphaFoldDB" id="A0A498L963"/>
<evidence type="ECO:0000313" key="2">
    <source>
        <dbReference type="Proteomes" id="UP000290572"/>
    </source>
</evidence>
<protein>
    <submittedName>
        <fullName evidence="1">Uncharacterized protein</fullName>
    </submittedName>
</protein>
<name>A0A498L963_LABRO</name>
<comment type="caution">
    <text evidence="1">The sequence shown here is derived from an EMBL/GenBank/DDBJ whole genome shotgun (WGS) entry which is preliminary data.</text>
</comment>
<sequence>MLSTKTTLIESKQKLNAVETKPSQKLSNTGIKATVGPGALLDIRPSSDTHCSSLSLMSTVMNSSQAPSQIMLQTLALFPTGVRGQSRALF</sequence>